<accession>A0A3S5GYN1</accession>
<keyword evidence="1" id="KW-0175">Coiled coil</keyword>
<feature type="domain" description="STAS" evidence="3">
    <location>
        <begin position="174"/>
        <end position="285"/>
    </location>
</feature>
<dbReference type="SUPFAM" id="SSF52091">
    <property type="entry name" value="SpoIIaa-like"/>
    <property type="match status" value="1"/>
</dbReference>
<dbReference type="InterPro" id="IPR002645">
    <property type="entry name" value="STAS_dom"/>
</dbReference>
<dbReference type="PANTHER" id="PTHR33745">
    <property type="entry name" value="RSBT ANTAGONIST PROTEIN RSBS-RELATED"/>
    <property type="match status" value="1"/>
</dbReference>
<dbReference type="CDD" id="cd07041">
    <property type="entry name" value="STAS_RsbR_RsbS_like"/>
    <property type="match status" value="1"/>
</dbReference>
<dbReference type="AlphaFoldDB" id="A0A3S5GYN1"/>
<dbReference type="InterPro" id="IPR036513">
    <property type="entry name" value="STAS_dom_sf"/>
</dbReference>
<evidence type="ECO:0000256" key="1">
    <source>
        <dbReference type="SAM" id="Coils"/>
    </source>
</evidence>
<feature type="coiled-coil region" evidence="1">
    <location>
        <begin position="132"/>
        <end position="176"/>
    </location>
</feature>
<name>A0A3S5GYN1_9BACT</name>
<dbReference type="SUPFAM" id="SSF55785">
    <property type="entry name" value="PYP-like sensor domain (PAS domain)"/>
    <property type="match status" value="1"/>
</dbReference>
<proteinExistence type="predicted"/>
<sequence length="301" mass="32862">MSRVLPPVESFISITTLDALPHPAFVYRADGVLKAYNRGAEELYGIAREHVVNKFNAFESDILDKAIVEGIREALAGRTNVVYSALVDTSKSEDLASISQKTVWVENTNVPLCDAAGDVAYMLIMQRDVTEMTAQRAAIAEAKAEIAEQRELIASLERAQREIEEQRQTILALESPIIDVWDGVLLLPVIGAVTERRASEMMDKALSAVSAARARYLILDLTGSDHVDTTTANHFSSVLRAVALLGAQGIVVGIRPQVAQAMISLDLGLSDVRTYRNLREALRHCIRELRASGPRGGARSP</sequence>
<evidence type="ECO:0000259" key="2">
    <source>
        <dbReference type="PROSITE" id="PS50112"/>
    </source>
</evidence>
<dbReference type="PROSITE" id="PS50801">
    <property type="entry name" value="STAS"/>
    <property type="match status" value="1"/>
</dbReference>
<organism evidence="4">
    <name type="scientific">Racemicystis crocea</name>
    <dbReference type="NCBI Taxonomy" id="1707966"/>
    <lineage>
        <taxon>Bacteria</taxon>
        <taxon>Pseudomonadati</taxon>
        <taxon>Myxococcota</taxon>
        <taxon>Polyangia</taxon>
        <taxon>Polyangiales</taxon>
        <taxon>Polyangiaceae</taxon>
    </lineage>
</organism>
<dbReference type="InterPro" id="IPR051932">
    <property type="entry name" value="Bact_StressResp_Reg"/>
</dbReference>
<evidence type="ECO:0000259" key="3">
    <source>
        <dbReference type="PROSITE" id="PS50801"/>
    </source>
</evidence>
<dbReference type="InterPro" id="IPR035965">
    <property type="entry name" value="PAS-like_dom_sf"/>
</dbReference>
<dbReference type="Pfam" id="PF01740">
    <property type="entry name" value="STAS"/>
    <property type="match status" value="1"/>
</dbReference>
<dbReference type="Pfam" id="PF08448">
    <property type="entry name" value="PAS_4"/>
    <property type="match status" value="1"/>
</dbReference>
<reference evidence="4" key="1">
    <citation type="journal article" date="2018" name="J. Ind. Microbiol. Biotechnol.">
        <title>Genome mining reveals uncommon alkylpyrones as type III PKS products from myxobacteria.</title>
        <authorList>
            <person name="Hug J.J."/>
            <person name="Panter F."/>
            <person name="Krug D."/>
            <person name="Muller R."/>
        </authorList>
    </citation>
    <scope>NUCLEOTIDE SEQUENCE</scope>
    <source>
        <strain evidence="4">SBSr021</strain>
    </source>
</reference>
<dbReference type="Gene3D" id="3.30.450.20">
    <property type="entry name" value="PAS domain"/>
    <property type="match status" value="1"/>
</dbReference>
<feature type="domain" description="PAS" evidence="2">
    <location>
        <begin position="17"/>
        <end position="54"/>
    </location>
</feature>
<evidence type="ECO:0000313" key="4">
    <source>
        <dbReference type="EMBL" id="AYM54541.1"/>
    </source>
</evidence>
<protein>
    <submittedName>
        <fullName evidence="4">Anti-anti sigma factor protein</fullName>
    </submittedName>
</protein>
<dbReference type="InterPro" id="IPR000014">
    <property type="entry name" value="PAS"/>
</dbReference>
<dbReference type="EMBL" id="MH908924">
    <property type="protein sequence ID" value="AYM54541.1"/>
    <property type="molecule type" value="Genomic_DNA"/>
</dbReference>
<dbReference type="PROSITE" id="PS50112">
    <property type="entry name" value="PAS"/>
    <property type="match status" value="1"/>
</dbReference>
<dbReference type="InterPro" id="IPR013656">
    <property type="entry name" value="PAS_4"/>
</dbReference>
<dbReference type="Gene3D" id="3.30.750.24">
    <property type="entry name" value="STAS domain"/>
    <property type="match status" value="1"/>
</dbReference>